<proteinExistence type="predicted"/>
<name>A0A212JWY4_9FIRM</name>
<accession>A0A212JWY4</accession>
<sequence length="56" mass="6392">MKYKDPVMEKYFLSLPQNVKGFINASEVEISTPGDLMLIGEHFKVSFPSENQESIK</sequence>
<organism evidence="1">
    <name type="scientific">uncultured Eubacteriales bacterium</name>
    <dbReference type="NCBI Taxonomy" id="172733"/>
    <lineage>
        <taxon>Bacteria</taxon>
        <taxon>Bacillati</taxon>
        <taxon>Bacillota</taxon>
        <taxon>Clostridia</taxon>
        <taxon>Eubacteriales</taxon>
        <taxon>environmental samples</taxon>
    </lineage>
</organism>
<dbReference type="EMBL" id="FLUN01000001">
    <property type="protein sequence ID" value="SBW03984.1"/>
    <property type="molecule type" value="Genomic_DNA"/>
</dbReference>
<reference evidence="1" key="1">
    <citation type="submission" date="2016-04" db="EMBL/GenBank/DDBJ databases">
        <authorList>
            <person name="Evans L.H."/>
            <person name="Alamgir A."/>
            <person name="Owens N."/>
            <person name="Weber N.D."/>
            <person name="Virtaneva K."/>
            <person name="Barbian K."/>
            <person name="Babar A."/>
            <person name="Rosenke K."/>
        </authorList>
    </citation>
    <scope>NUCLEOTIDE SEQUENCE</scope>
    <source>
        <strain evidence="1">86</strain>
    </source>
</reference>
<dbReference type="AlphaFoldDB" id="A0A212JWY4"/>
<protein>
    <submittedName>
        <fullName evidence="1">Uncharacterized protein</fullName>
    </submittedName>
</protein>
<evidence type="ECO:0000313" key="1">
    <source>
        <dbReference type="EMBL" id="SBW03984.1"/>
    </source>
</evidence>
<gene>
    <name evidence="1" type="ORF">KL86CLO1_11849</name>
</gene>